<proteinExistence type="predicted"/>
<dbReference type="EMBL" id="OBQF01000003">
    <property type="protein sequence ID" value="SOC42139.1"/>
    <property type="molecule type" value="Genomic_DNA"/>
</dbReference>
<name>A0A285UJV9_9STAP</name>
<organism evidence="1 2">
    <name type="scientific">Salinicoccus kekensis</name>
    <dbReference type="NCBI Taxonomy" id="714307"/>
    <lineage>
        <taxon>Bacteria</taxon>
        <taxon>Bacillati</taxon>
        <taxon>Bacillota</taxon>
        <taxon>Bacilli</taxon>
        <taxon>Bacillales</taxon>
        <taxon>Staphylococcaceae</taxon>
        <taxon>Salinicoccus</taxon>
    </lineage>
</organism>
<evidence type="ECO:0000313" key="2">
    <source>
        <dbReference type="Proteomes" id="UP000219412"/>
    </source>
</evidence>
<dbReference type="AlphaFoldDB" id="A0A285UJV9"/>
<keyword evidence="2" id="KW-1185">Reference proteome</keyword>
<gene>
    <name evidence="1" type="ORF">SAMN05878391_1530</name>
</gene>
<evidence type="ECO:0000313" key="1">
    <source>
        <dbReference type="EMBL" id="SOC42139.1"/>
    </source>
</evidence>
<sequence length="64" mass="7162">MHMIHELNIFGGSLTSYQLSEALEIPIDQVQSILDGSMSLEDLCPEILEKVHHLEGALFGRVKK</sequence>
<dbReference type="Proteomes" id="UP000219412">
    <property type="component" value="Unassembled WGS sequence"/>
</dbReference>
<accession>A0A285UJV9</accession>
<reference evidence="2" key="1">
    <citation type="submission" date="2017-08" db="EMBL/GenBank/DDBJ databases">
        <authorList>
            <person name="Varghese N."/>
            <person name="Submissions S."/>
        </authorList>
    </citation>
    <scope>NUCLEOTIDE SEQUENCE [LARGE SCALE GENOMIC DNA]</scope>
    <source>
        <strain evidence="2">DSM 23173</strain>
    </source>
</reference>
<protein>
    <submittedName>
        <fullName evidence="1">Uncharacterized protein</fullName>
    </submittedName>
</protein>